<protein>
    <recommendedName>
        <fullName evidence="3">DUF1833 domain-containing protein</fullName>
    </recommendedName>
</protein>
<keyword evidence="2" id="KW-1185">Reference proteome</keyword>
<dbReference type="InterPro" id="IPR014974">
    <property type="entry name" value="DUF1833"/>
</dbReference>
<organism evidence="1 2">
    <name type="scientific">Erwinia phage vB_EhrS_59</name>
    <dbReference type="NCBI Taxonomy" id="2283025"/>
    <lineage>
        <taxon>Viruses</taxon>
        <taxon>Duplodnaviria</taxon>
        <taxon>Heunggongvirae</taxon>
        <taxon>Uroviricota</taxon>
        <taxon>Caudoviricetes</taxon>
        <taxon>Feofaniavirus</taxon>
        <taxon>Feofaniavirus Eho59</taxon>
    </lineage>
</organism>
<reference evidence="1 2" key="1">
    <citation type="journal article" date="2019" name="J. Basic Microbiol.">
        <title>Complete genome sequence analysis of temperate Erwinia bacteriophages 49 and 59.</title>
        <authorList>
            <person name="Zlatohurska M."/>
            <person name="Gorb T."/>
            <person name="Romaniuk L."/>
            <person name="Korol N."/>
            <person name="Faidiuk Y."/>
            <person name="Kropinski A.M."/>
            <person name="Kushkina A."/>
            <person name="Tovkach F."/>
        </authorList>
    </citation>
    <scope>NUCLEOTIDE SEQUENCE [LARGE SCALE GENOMIC DNA]</scope>
</reference>
<evidence type="ECO:0000313" key="1">
    <source>
        <dbReference type="EMBL" id="AXH43536.1"/>
    </source>
</evidence>
<sequence length="157" mass="18097">MMPTFRQFKSQRPNRVLYDTLTFYNSVFGYIRLVDKQIFPKTFSGQIYTPCRMEIVESQQSSTPVINSTVKFSRMAQDFKQQLKLWKGASRITPISATYQRFDASDMNTPLKPWTLYVNDVSMDATDVTVSLTLKNPLNNNIGQLYTPEEFPGLQNA</sequence>
<proteinExistence type="predicted"/>
<gene>
    <name evidence="1" type="ORF">MZUP2_180</name>
</gene>
<accession>A0A4Y1NS83</accession>
<name>A0A4Y1NS83_9CAUD</name>
<dbReference type="Proteomes" id="UP000310697">
    <property type="component" value="Segment"/>
</dbReference>
<evidence type="ECO:0008006" key="3">
    <source>
        <dbReference type="Google" id="ProtNLM"/>
    </source>
</evidence>
<evidence type="ECO:0000313" key="2">
    <source>
        <dbReference type="Proteomes" id="UP000310697"/>
    </source>
</evidence>
<dbReference type="Pfam" id="PF08875">
    <property type="entry name" value="DUF1833"/>
    <property type="match status" value="1"/>
</dbReference>
<dbReference type="EMBL" id="MH443101">
    <property type="protein sequence ID" value="AXH43536.1"/>
    <property type="molecule type" value="Genomic_DNA"/>
</dbReference>